<sequence length="833" mass="88384">MWVFNWWTRGDVLGWANADPCVDRIHVRVDVVAPDLGEKHPHGEQDDDNEPMCSIVLARVSTFPWTPTLRGIQTAEDAVDVMDSHGSSILASAETWLETAASHIRGDLIAPGTLVMIPRNSRCSVFLVQATRMESPAGVDYVEATRALASVVADEHCVLSLAPPLACCPTYFHASWQGRTFAAFEEQSDTLLSIIRSSFNHRKQLQTLNIRPIRALYVAGPAGSGKEFLIMHTIAARARMPVVYIHISEELDAIRKNAQSTRPGLTPLKKAVWKAILCAPSVLLVDGMSLLALEPKFADVDALDAASHVAGLLSMAPRATVCIVAPVVDPTKLPDVLRPGVDEARLFSRVVELPIPSAMQRESLCRACFGMLAAASHPFMRGGSGSVAAVARGGEAMPGMSVAGALLPDEIESLSRHIAQRTPGYVARDLFMVITRAVHACASAAQSRPQPQKPDLAVSSSAMDDALGALTATLQGLSLGTAGRESAAATPAEPSAAKMVRESVDKWLRAIPPSQASAVGFDTTKRHVAWSSIGGYDEVKKAVFRLVLWPVMHPEAYRRLGVRPPMGVLLHGPSGCGKTMIVHAVASLANMNFMAVKSNDIFSKYLGESEANIRALFAAARQLAPCIVFLDEIDAIAMRREWTEDGAGGVNERVLSTLLNEMDGVQERTGVVVVACTSRIDKLDDALLRPGRLDSHVLVGLPGRADRLQILGTLPLAMSDEEMGEIADRTEGFTGADLHALAREAGMCALRESMAAAEIAKRHVDAAMAGALRSLGGGDSGGDAAWSDTDDDASGSGGDSDSAAAGDSGGGSGDLLPTGGPRGWWLPGAAGRE</sequence>
<proteinExistence type="inferred from homology"/>
<dbReference type="Gene3D" id="1.10.8.60">
    <property type="match status" value="1"/>
</dbReference>
<evidence type="ECO:0000313" key="7">
    <source>
        <dbReference type="Proteomes" id="UP001527925"/>
    </source>
</evidence>
<dbReference type="InterPro" id="IPR041569">
    <property type="entry name" value="AAA_lid_3"/>
</dbReference>
<dbReference type="SUPFAM" id="SSF52540">
    <property type="entry name" value="P-loop containing nucleoside triphosphate hydrolases"/>
    <property type="match status" value="2"/>
</dbReference>
<dbReference type="InterPro" id="IPR003959">
    <property type="entry name" value="ATPase_AAA_core"/>
</dbReference>
<dbReference type="Proteomes" id="UP001527925">
    <property type="component" value="Unassembled WGS sequence"/>
</dbReference>
<accession>A0ABR4NK49</accession>
<evidence type="ECO:0000256" key="4">
    <source>
        <dbReference type="SAM" id="MobiDB-lite"/>
    </source>
</evidence>
<keyword evidence="7" id="KW-1185">Reference proteome</keyword>
<dbReference type="EMBL" id="JADGIZ020000002">
    <property type="protein sequence ID" value="KAL2919912.1"/>
    <property type="molecule type" value="Genomic_DNA"/>
</dbReference>
<reference evidence="6 7" key="1">
    <citation type="submission" date="2023-09" db="EMBL/GenBank/DDBJ databases">
        <title>Pangenome analysis of Batrachochytrium dendrobatidis and related Chytrids.</title>
        <authorList>
            <person name="Yacoub M.N."/>
            <person name="Stajich J.E."/>
            <person name="James T.Y."/>
        </authorList>
    </citation>
    <scope>NUCLEOTIDE SEQUENCE [LARGE SCALE GENOMIC DNA]</scope>
    <source>
        <strain evidence="6 7">JEL0888</strain>
    </source>
</reference>
<protein>
    <recommendedName>
        <fullName evidence="5">AAA+ ATPase domain-containing protein</fullName>
    </recommendedName>
</protein>
<evidence type="ECO:0000256" key="2">
    <source>
        <dbReference type="ARBA" id="ARBA00022741"/>
    </source>
</evidence>
<gene>
    <name evidence="6" type="ORF">HK105_200829</name>
</gene>
<evidence type="ECO:0000313" key="6">
    <source>
        <dbReference type="EMBL" id="KAL2919912.1"/>
    </source>
</evidence>
<evidence type="ECO:0000259" key="5">
    <source>
        <dbReference type="SMART" id="SM00382"/>
    </source>
</evidence>
<dbReference type="Pfam" id="PF00004">
    <property type="entry name" value="AAA"/>
    <property type="match status" value="1"/>
</dbReference>
<dbReference type="SMART" id="SM00382">
    <property type="entry name" value="AAA"/>
    <property type="match status" value="2"/>
</dbReference>
<dbReference type="PROSITE" id="PS00674">
    <property type="entry name" value="AAA"/>
    <property type="match status" value="1"/>
</dbReference>
<name>A0ABR4NK49_9FUNG</name>
<dbReference type="Pfam" id="PF17862">
    <property type="entry name" value="AAA_lid_3"/>
    <property type="match status" value="1"/>
</dbReference>
<evidence type="ECO:0000256" key="1">
    <source>
        <dbReference type="ARBA" id="ARBA00006914"/>
    </source>
</evidence>
<feature type="region of interest" description="Disordered" evidence="4">
    <location>
        <begin position="778"/>
        <end position="833"/>
    </location>
</feature>
<comment type="similarity">
    <text evidence="1">Belongs to the AAA ATPase family.</text>
</comment>
<dbReference type="InterPro" id="IPR050168">
    <property type="entry name" value="AAA_ATPase_domain"/>
</dbReference>
<keyword evidence="2" id="KW-0547">Nucleotide-binding</keyword>
<comment type="caution">
    <text evidence="6">The sequence shown here is derived from an EMBL/GenBank/DDBJ whole genome shotgun (WGS) entry which is preliminary data.</text>
</comment>
<feature type="domain" description="AAA+ ATPase" evidence="5">
    <location>
        <begin position="212"/>
        <end position="357"/>
    </location>
</feature>
<dbReference type="InterPro" id="IPR003960">
    <property type="entry name" value="ATPase_AAA_CS"/>
</dbReference>
<dbReference type="InterPro" id="IPR027417">
    <property type="entry name" value="P-loop_NTPase"/>
</dbReference>
<organism evidence="6 7">
    <name type="scientific">Polyrhizophydium stewartii</name>
    <dbReference type="NCBI Taxonomy" id="2732419"/>
    <lineage>
        <taxon>Eukaryota</taxon>
        <taxon>Fungi</taxon>
        <taxon>Fungi incertae sedis</taxon>
        <taxon>Chytridiomycota</taxon>
        <taxon>Chytridiomycota incertae sedis</taxon>
        <taxon>Chytridiomycetes</taxon>
        <taxon>Rhizophydiales</taxon>
        <taxon>Rhizophydiales incertae sedis</taxon>
        <taxon>Polyrhizophydium</taxon>
    </lineage>
</organism>
<keyword evidence="3" id="KW-0067">ATP-binding</keyword>
<dbReference type="Gene3D" id="3.40.50.300">
    <property type="entry name" value="P-loop containing nucleotide triphosphate hydrolases"/>
    <property type="match status" value="2"/>
</dbReference>
<dbReference type="PANTHER" id="PTHR23077:SF171">
    <property type="entry name" value="NUCLEAR VALOSIN-CONTAINING PROTEIN-LIKE"/>
    <property type="match status" value="1"/>
</dbReference>
<dbReference type="InterPro" id="IPR003593">
    <property type="entry name" value="AAA+_ATPase"/>
</dbReference>
<evidence type="ECO:0000256" key="3">
    <source>
        <dbReference type="ARBA" id="ARBA00022840"/>
    </source>
</evidence>
<dbReference type="PANTHER" id="PTHR23077">
    <property type="entry name" value="AAA-FAMILY ATPASE"/>
    <property type="match status" value="1"/>
</dbReference>
<feature type="domain" description="AAA+ ATPase" evidence="5">
    <location>
        <begin position="564"/>
        <end position="703"/>
    </location>
</feature>